<dbReference type="AlphaFoldDB" id="A0A5E4T9V2"/>
<reference evidence="1 2" key="1">
    <citation type="submission" date="2019-08" db="EMBL/GenBank/DDBJ databases">
        <authorList>
            <person name="Peeters C."/>
        </authorList>
    </citation>
    <scope>NUCLEOTIDE SEQUENCE [LARGE SCALE GENOMIC DNA]</scope>
    <source>
        <strain evidence="1 2">LMG 31116</strain>
    </source>
</reference>
<proteinExistence type="predicted"/>
<evidence type="ECO:0000313" key="1">
    <source>
        <dbReference type="EMBL" id="VVD85036.1"/>
    </source>
</evidence>
<protein>
    <submittedName>
        <fullName evidence="1">Uncharacterized protein</fullName>
    </submittedName>
</protein>
<name>A0A5E4T9V2_9BURK</name>
<gene>
    <name evidence="1" type="ORF">PMO31116_01295</name>
</gene>
<sequence>MVIGLAGLAWIVWHDAQHVRTTQAEAAARANEVAHAQRRGGVVHGIAAPTPAATVPRVGAGTARALALLDRLGPALSPDIALRRIEVTADAGTARLGFEARDVDCMIAFATRLEPTFDIQWHHSARKATSDAPVVEASMTITLRTQGAS</sequence>
<keyword evidence="2" id="KW-1185">Reference proteome</keyword>
<dbReference type="Proteomes" id="UP000368474">
    <property type="component" value="Unassembled WGS sequence"/>
</dbReference>
<dbReference type="EMBL" id="CABPSD010000003">
    <property type="protein sequence ID" value="VVD85036.1"/>
    <property type="molecule type" value="Genomic_DNA"/>
</dbReference>
<accession>A0A5E4T9V2</accession>
<evidence type="ECO:0000313" key="2">
    <source>
        <dbReference type="Proteomes" id="UP000368474"/>
    </source>
</evidence>
<dbReference type="RefSeq" id="WP_150566010.1">
    <property type="nucleotide sequence ID" value="NZ_CABPSD010000003.1"/>
</dbReference>
<organism evidence="1 2">
    <name type="scientific">Pandoraea morbifera</name>
    <dbReference type="NCBI Taxonomy" id="2508300"/>
    <lineage>
        <taxon>Bacteria</taxon>
        <taxon>Pseudomonadati</taxon>
        <taxon>Pseudomonadota</taxon>
        <taxon>Betaproteobacteria</taxon>
        <taxon>Burkholderiales</taxon>
        <taxon>Burkholderiaceae</taxon>
        <taxon>Pandoraea</taxon>
    </lineage>
</organism>